<proteinExistence type="predicted"/>
<gene>
    <name evidence="1" type="ORF">SOCE836_071450</name>
</gene>
<evidence type="ECO:0000313" key="1">
    <source>
        <dbReference type="EMBL" id="AUX34965.1"/>
    </source>
</evidence>
<organism evidence="1 2">
    <name type="scientific">Sorangium cellulosum</name>
    <name type="common">Polyangium cellulosum</name>
    <dbReference type="NCBI Taxonomy" id="56"/>
    <lineage>
        <taxon>Bacteria</taxon>
        <taxon>Pseudomonadati</taxon>
        <taxon>Myxococcota</taxon>
        <taxon>Polyangia</taxon>
        <taxon>Polyangiales</taxon>
        <taxon>Polyangiaceae</taxon>
        <taxon>Sorangium</taxon>
    </lineage>
</organism>
<name>A0A4P2QX14_SORCE</name>
<dbReference type="Proteomes" id="UP000295497">
    <property type="component" value="Chromosome"/>
</dbReference>
<protein>
    <submittedName>
        <fullName evidence="1">Uncharacterized protein</fullName>
    </submittedName>
</protein>
<reference evidence="1 2" key="1">
    <citation type="submission" date="2015-09" db="EMBL/GenBank/DDBJ databases">
        <title>Sorangium comparison.</title>
        <authorList>
            <person name="Zaburannyi N."/>
            <person name="Bunk B."/>
            <person name="Overmann J."/>
            <person name="Mueller R."/>
        </authorList>
    </citation>
    <scope>NUCLEOTIDE SEQUENCE [LARGE SCALE GENOMIC DNA]</scope>
    <source>
        <strain evidence="1 2">So ce836</strain>
    </source>
</reference>
<dbReference type="EMBL" id="CP012672">
    <property type="protein sequence ID" value="AUX34965.1"/>
    <property type="molecule type" value="Genomic_DNA"/>
</dbReference>
<dbReference type="AlphaFoldDB" id="A0A4P2QX14"/>
<sequence length="208" mass="22115">MPSMAHEILVDLFKIRPSLCAAPIETGIPGFVLRPPVLGREAVRVVTDPADAPLPASGAPAPPLHTARNSLAISSLNSATLPRRTIPPLSMMKYSLAVESAKSKNCSTSRIAMSPCFPRSLITSPISCMIDGWIPSVGSSRRRSFGFRSSTRASESCCCCPPLSVPAARAWNFLRMGNMDIISSSAAGLGAESLLASKPMSRFSRTVR</sequence>
<accession>A0A4P2QX14</accession>
<evidence type="ECO:0000313" key="2">
    <source>
        <dbReference type="Proteomes" id="UP000295497"/>
    </source>
</evidence>